<dbReference type="Pfam" id="PF13489">
    <property type="entry name" value="Methyltransf_23"/>
    <property type="match status" value="1"/>
</dbReference>
<gene>
    <name evidence="2" type="ORF">HNR22_000493</name>
</gene>
<dbReference type="Gene3D" id="3.40.50.150">
    <property type="entry name" value="Vaccinia Virus protein VP39"/>
    <property type="match status" value="1"/>
</dbReference>
<reference evidence="2 3" key="1">
    <citation type="submission" date="2020-07" db="EMBL/GenBank/DDBJ databases">
        <title>Sequencing the genomes of 1000 actinobacteria strains.</title>
        <authorList>
            <person name="Klenk H.-P."/>
        </authorList>
    </citation>
    <scope>NUCLEOTIDE SEQUENCE [LARGE SCALE GENOMIC DNA]</scope>
    <source>
        <strain evidence="2 3">DSM 45876</strain>
    </source>
</reference>
<feature type="region of interest" description="Disordered" evidence="1">
    <location>
        <begin position="1"/>
        <end position="21"/>
    </location>
</feature>
<keyword evidence="3" id="KW-1185">Reference proteome</keyword>
<dbReference type="AlphaFoldDB" id="A0A7Z0BBF4"/>
<dbReference type="CDD" id="cd02440">
    <property type="entry name" value="AdoMet_MTases"/>
    <property type="match status" value="1"/>
</dbReference>
<sequence>MSGPVPAMAISPTEVRPEPASFRDPANRVFHVGDEVLRGLDTQAAEHWRALTGSRFFPALVAAGKVCATEDAPSTLVPAATGAPWAAVLRHERIPFVSHPYEWSFGMLRDAALLHVEILRAALGEGFTTKDGSAYNLQWHGTEPVFIDIGSFEPVRDGEPWAGYRQFCQTMLYPLMLTAHLGVDFQPWLRARVDGIEADELRPLFGGARRLRPGVLTHLHLHGAMQQRNAAASTSDVRDQLRAAGFSRELLLATVRGIEKLVRKLDHRPAGTHWSDYQRTCGYSARDRVAKEQFVAASVAAGGRPRLVLDLGANDGRYSRLAAGHADYVVAVEQDPAVVDELYRKLRSEGQRRILPLVLDLADPSPGGGWRGIERAGFAERASADVVLALAVVHHLAIGRNVPLPEVIDWLAGLTAPGGAVVVEFVHPDDPMASRLLANKPAGLFPDYRRDAFETLLAARGRITDRLELPSGTRTLYRTVMGG</sequence>
<dbReference type="GO" id="GO:0008168">
    <property type="term" value="F:methyltransferase activity"/>
    <property type="evidence" value="ECO:0007669"/>
    <property type="project" value="UniProtKB-KW"/>
</dbReference>
<keyword evidence="2" id="KW-0489">Methyltransferase</keyword>
<keyword evidence="2" id="KW-0808">Transferase</keyword>
<evidence type="ECO:0000313" key="2">
    <source>
        <dbReference type="EMBL" id="NYH40766.1"/>
    </source>
</evidence>
<dbReference type="Proteomes" id="UP000523545">
    <property type="component" value="Unassembled WGS sequence"/>
</dbReference>
<comment type="caution">
    <text evidence="2">The sequence shown here is derived from an EMBL/GenBank/DDBJ whole genome shotgun (WGS) entry which is preliminary data.</text>
</comment>
<protein>
    <submittedName>
        <fullName evidence="2">SAM-dependent methyltransferase</fullName>
    </submittedName>
</protein>
<dbReference type="EMBL" id="JACCHK010000001">
    <property type="protein sequence ID" value="NYH40766.1"/>
    <property type="molecule type" value="Genomic_DNA"/>
</dbReference>
<dbReference type="SUPFAM" id="SSF53335">
    <property type="entry name" value="S-adenosyl-L-methionine-dependent methyltransferases"/>
    <property type="match status" value="1"/>
</dbReference>
<accession>A0A7Z0BBF4</accession>
<evidence type="ECO:0000313" key="3">
    <source>
        <dbReference type="Proteomes" id="UP000523545"/>
    </source>
</evidence>
<proteinExistence type="predicted"/>
<name>A0A7Z0BBF4_9ACTN</name>
<dbReference type="InterPro" id="IPR029063">
    <property type="entry name" value="SAM-dependent_MTases_sf"/>
</dbReference>
<organism evidence="2 3">
    <name type="scientific">Micromonospora jinlongensis</name>
    <dbReference type="NCBI Taxonomy" id="1287877"/>
    <lineage>
        <taxon>Bacteria</taxon>
        <taxon>Bacillati</taxon>
        <taxon>Actinomycetota</taxon>
        <taxon>Actinomycetes</taxon>
        <taxon>Micromonosporales</taxon>
        <taxon>Micromonosporaceae</taxon>
        <taxon>Micromonospora</taxon>
    </lineage>
</organism>
<dbReference type="GO" id="GO:0032259">
    <property type="term" value="P:methylation"/>
    <property type="evidence" value="ECO:0007669"/>
    <property type="project" value="UniProtKB-KW"/>
</dbReference>
<evidence type="ECO:0000256" key="1">
    <source>
        <dbReference type="SAM" id="MobiDB-lite"/>
    </source>
</evidence>